<dbReference type="PANTHER" id="PTHR17985:SF8">
    <property type="entry name" value="TRANSPORT AND GOLGI ORGANIZATION PROTEIN 2 HOMOLOG"/>
    <property type="match status" value="1"/>
</dbReference>
<dbReference type="RefSeq" id="WP_094058959.1">
    <property type="nucleotide sequence ID" value="NZ_CP022530.1"/>
</dbReference>
<dbReference type="AlphaFoldDB" id="A0A222FG58"/>
<dbReference type="KEGG" id="bsan:CHH28_03255"/>
<evidence type="ECO:0000313" key="1">
    <source>
        <dbReference type="EMBL" id="ASP37750.1"/>
    </source>
</evidence>
<keyword evidence="2" id="KW-1185">Reference proteome</keyword>
<accession>A0A222FG58</accession>
<evidence type="ECO:0000313" key="2">
    <source>
        <dbReference type="Proteomes" id="UP000202440"/>
    </source>
</evidence>
<sequence length="245" mass="27523">MCLIVFDWQPSKQLLLAANRDEFYQRPAAAMHIWPEQPSILAGRDLTQGGTWLGINRTGRIAMLTNVRTPDPAPEQPRSRGELVLQFLAGSAEPQDYLAEIDGAHYGHFNFICGDLSQLWYFSNHGGNAATQITAGIHALSNAQLDTPWPKAELAKQQLRDWSSTELPLGLLNRRQPFADEILPNTGVAQTLERQLSAQHIHISDHYGTRCQTAVKLLPQDVWIAEQGFDNLAQVTHQCQWHWSL</sequence>
<protein>
    <recommendedName>
        <fullName evidence="3">NRDE family protein</fullName>
    </recommendedName>
</protein>
<dbReference type="InterPro" id="IPR008551">
    <property type="entry name" value="TANGO2"/>
</dbReference>
<evidence type="ECO:0008006" key="3">
    <source>
        <dbReference type="Google" id="ProtNLM"/>
    </source>
</evidence>
<dbReference type="Proteomes" id="UP000202440">
    <property type="component" value="Chromosome"/>
</dbReference>
<organism evidence="1 2">
    <name type="scientific">Bacterioplanes sanyensis</name>
    <dbReference type="NCBI Taxonomy" id="1249553"/>
    <lineage>
        <taxon>Bacteria</taxon>
        <taxon>Pseudomonadati</taxon>
        <taxon>Pseudomonadota</taxon>
        <taxon>Gammaproteobacteria</taxon>
        <taxon>Oceanospirillales</taxon>
        <taxon>Oceanospirillaceae</taxon>
        <taxon>Bacterioplanes</taxon>
    </lineage>
</organism>
<dbReference type="OrthoDB" id="4380123at2"/>
<gene>
    <name evidence="1" type="ORF">CHH28_03255</name>
</gene>
<reference evidence="1 2" key="1">
    <citation type="submission" date="2017-07" db="EMBL/GenBank/DDBJ databases">
        <title>Annotated genome sequence of Bacterioplanes sanyensis isolated from Red Sea.</title>
        <authorList>
            <person name="Rehman Z.U."/>
        </authorList>
    </citation>
    <scope>NUCLEOTIDE SEQUENCE [LARGE SCALE GENOMIC DNA]</scope>
    <source>
        <strain evidence="1 2">NV9</strain>
    </source>
</reference>
<dbReference type="PANTHER" id="PTHR17985">
    <property type="entry name" value="SER/THR-RICH PROTEIN T10 IN DGCR REGION"/>
    <property type="match status" value="1"/>
</dbReference>
<dbReference type="EMBL" id="CP022530">
    <property type="protein sequence ID" value="ASP37750.1"/>
    <property type="molecule type" value="Genomic_DNA"/>
</dbReference>
<name>A0A222FG58_9GAMM</name>
<dbReference type="Pfam" id="PF05742">
    <property type="entry name" value="TANGO2"/>
    <property type="match status" value="1"/>
</dbReference>
<proteinExistence type="predicted"/>